<dbReference type="WBParaSite" id="L893_g24408.t1">
    <property type="protein sequence ID" value="L893_g24408.t1"/>
    <property type="gene ID" value="L893_g24408"/>
</dbReference>
<evidence type="ECO:0000313" key="1">
    <source>
        <dbReference type="Proteomes" id="UP000095287"/>
    </source>
</evidence>
<dbReference type="Proteomes" id="UP000095287">
    <property type="component" value="Unplaced"/>
</dbReference>
<dbReference type="AlphaFoldDB" id="A0A1I7ZB61"/>
<keyword evidence="1" id="KW-1185">Reference proteome</keyword>
<proteinExistence type="predicted"/>
<accession>A0A1I7ZB61</accession>
<evidence type="ECO:0000313" key="2">
    <source>
        <dbReference type="WBParaSite" id="L893_g24408.t1"/>
    </source>
</evidence>
<reference evidence="2" key="1">
    <citation type="submission" date="2016-11" db="UniProtKB">
        <authorList>
            <consortium name="WormBaseParasite"/>
        </authorList>
    </citation>
    <scope>IDENTIFICATION</scope>
</reference>
<sequence>MVFSALCANQTLLVIATAKELSDEYTFNNVSLGKSCLDDRYLLSSVATVRDVRLFFRSWFLHRLVKSTSVGFPVLLTVEPQLCARHLVVGQKSCDTADLRTDKDEYLFQIGILLPVDVEEQ</sequence>
<protein>
    <submittedName>
        <fullName evidence="2">Secreted protein</fullName>
    </submittedName>
</protein>
<organism evidence="1 2">
    <name type="scientific">Steinernema glaseri</name>
    <dbReference type="NCBI Taxonomy" id="37863"/>
    <lineage>
        <taxon>Eukaryota</taxon>
        <taxon>Metazoa</taxon>
        <taxon>Ecdysozoa</taxon>
        <taxon>Nematoda</taxon>
        <taxon>Chromadorea</taxon>
        <taxon>Rhabditida</taxon>
        <taxon>Tylenchina</taxon>
        <taxon>Panagrolaimomorpha</taxon>
        <taxon>Strongyloidoidea</taxon>
        <taxon>Steinernematidae</taxon>
        <taxon>Steinernema</taxon>
    </lineage>
</organism>
<name>A0A1I7ZB61_9BILA</name>